<proteinExistence type="predicted"/>
<gene>
    <name evidence="3" type="ORF">H2RhizoLitter491556_000002</name>
</gene>
<dbReference type="EMBL" id="MN036132">
    <property type="protein sequence ID" value="QDH91278.1"/>
    <property type="molecule type" value="Genomic_RNA"/>
</dbReference>
<keyword evidence="2" id="KW-0472">Membrane</keyword>
<organism evidence="3">
    <name type="scientific">Leviviridae sp</name>
    <dbReference type="NCBI Taxonomy" id="2027243"/>
    <lineage>
        <taxon>Viruses</taxon>
        <taxon>Riboviria</taxon>
        <taxon>Orthornavirae</taxon>
        <taxon>Lenarviricota</taxon>
        <taxon>Leviviricetes</taxon>
        <taxon>Norzivirales</taxon>
        <taxon>Fiersviridae</taxon>
    </lineage>
</organism>
<reference evidence="3" key="1">
    <citation type="submission" date="2019-05" db="EMBL/GenBank/DDBJ databases">
        <title>Metatranscriptomic reconstruction reveals RNA viruses with the potential to shape carbon cycling in soil.</title>
        <authorList>
            <person name="Starr E.P."/>
            <person name="Nuccio E."/>
            <person name="Pett-Ridge J."/>
            <person name="Banfield J.F."/>
            <person name="Firestone M.K."/>
        </authorList>
    </citation>
    <scope>NUCLEOTIDE SEQUENCE</scope>
    <source>
        <strain evidence="3">H2_Rhizo_Litter_49_scaffold_1556</strain>
    </source>
</reference>
<feature type="compositionally biased region" description="Polar residues" evidence="1">
    <location>
        <begin position="53"/>
        <end position="63"/>
    </location>
</feature>
<name>A0A514DCC4_9VIRU</name>
<evidence type="ECO:0000313" key="3">
    <source>
        <dbReference type="EMBL" id="QDH91278.1"/>
    </source>
</evidence>
<evidence type="ECO:0000256" key="2">
    <source>
        <dbReference type="SAM" id="Phobius"/>
    </source>
</evidence>
<accession>A0A514DCC4</accession>
<feature type="compositionally biased region" description="Basic and acidic residues" evidence="1">
    <location>
        <begin position="79"/>
        <end position="92"/>
    </location>
</feature>
<feature type="transmembrane region" description="Helical" evidence="2">
    <location>
        <begin position="24"/>
        <end position="45"/>
    </location>
</feature>
<keyword evidence="2" id="KW-0812">Transmembrane</keyword>
<keyword evidence="2" id="KW-1133">Transmembrane helix</keyword>
<evidence type="ECO:0000256" key="1">
    <source>
        <dbReference type="SAM" id="MobiDB-lite"/>
    </source>
</evidence>
<protein>
    <submittedName>
        <fullName evidence="3">Uncharacterized protein</fullName>
    </submittedName>
</protein>
<sequence>MKHVEELVRSTTASLYYSDLCISFTIRCILYSSILVVTLIMLVGCGRLDEGGNPSSRDTGISTSDRETRTQNVPPQGGEYEKSDCAPRKPSG</sequence>
<feature type="region of interest" description="Disordered" evidence="1">
    <location>
        <begin position="48"/>
        <end position="92"/>
    </location>
</feature>